<keyword evidence="4" id="KW-1185">Reference proteome</keyword>
<dbReference type="OrthoDB" id="9802525at2"/>
<proteinExistence type="predicted"/>
<evidence type="ECO:0000259" key="1">
    <source>
        <dbReference type="Pfam" id="PF00534"/>
    </source>
</evidence>
<accession>A0A562I092</accession>
<reference evidence="3 4" key="1">
    <citation type="submission" date="2019-07" db="EMBL/GenBank/DDBJ databases">
        <title>Genomic Encyclopedia of Type Strains, Phase I: the one thousand microbial genomes (KMG-I) project.</title>
        <authorList>
            <person name="Kyrpides N."/>
        </authorList>
    </citation>
    <scope>NUCLEOTIDE SEQUENCE [LARGE SCALE GENOMIC DNA]</scope>
    <source>
        <strain evidence="3 4">DSM 375</strain>
    </source>
</reference>
<evidence type="ECO:0000259" key="2">
    <source>
        <dbReference type="Pfam" id="PF13439"/>
    </source>
</evidence>
<evidence type="ECO:0000313" key="3">
    <source>
        <dbReference type="EMBL" id="TWH64372.1"/>
    </source>
</evidence>
<dbReference type="Pfam" id="PF13439">
    <property type="entry name" value="Glyco_transf_4"/>
    <property type="match status" value="1"/>
</dbReference>
<organism evidence="3 4">
    <name type="scientific">Azomonas agilis</name>
    <dbReference type="NCBI Taxonomy" id="116849"/>
    <lineage>
        <taxon>Bacteria</taxon>
        <taxon>Pseudomonadati</taxon>
        <taxon>Pseudomonadota</taxon>
        <taxon>Gammaproteobacteria</taxon>
        <taxon>Pseudomonadales</taxon>
        <taxon>Pseudomonadaceae</taxon>
        <taxon>Azomonas</taxon>
    </lineage>
</organism>
<dbReference type="SUPFAM" id="SSF53756">
    <property type="entry name" value="UDP-Glycosyltransferase/glycogen phosphorylase"/>
    <property type="match status" value="1"/>
</dbReference>
<dbReference type="EMBL" id="VLKG01000010">
    <property type="protein sequence ID" value="TWH64372.1"/>
    <property type="molecule type" value="Genomic_DNA"/>
</dbReference>
<dbReference type="PANTHER" id="PTHR12526:SF637">
    <property type="entry name" value="GLYCOSYLTRANSFERASE EPSF-RELATED"/>
    <property type="match status" value="1"/>
</dbReference>
<dbReference type="Gene3D" id="3.40.50.2000">
    <property type="entry name" value="Glycogen Phosphorylase B"/>
    <property type="match status" value="2"/>
</dbReference>
<dbReference type="GO" id="GO:0016757">
    <property type="term" value="F:glycosyltransferase activity"/>
    <property type="evidence" value="ECO:0007669"/>
    <property type="project" value="InterPro"/>
</dbReference>
<feature type="domain" description="Glycosyltransferase subfamily 4-like N-terminal" evidence="2">
    <location>
        <begin position="30"/>
        <end position="172"/>
    </location>
</feature>
<feature type="domain" description="Glycosyl transferase family 1" evidence="1">
    <location>
        <begin position="182"/>
        <end position="310"/>
    </location>
</feature>
<dbReference type="InterPro" id="IPR001296">
    <property type="entry name" value="Glyco_trans_1"/>
</dbReference>
<name>A0A562I092_9GAMM</name>
<dbReference type="InterPro" id="IPR028098">
    <property type="entry name" value="Glyco_trans_4-like_N"/>
</dbReference>
<dbReference type="AlphaFoldDB" id="A0A562I092"/>
<dbReference type="Proteomes" id="UP000319627">
    <property type="component" value="Unassembled WGS sequence"/>
</dbReference>
<comment type="caution">
    <text evidence="3">The sequence shown here is derived from an EMBL/GenBank/DDBJ whole genome shotgun (WGS) entry which is preliminary data.</text>
</comment>
<dbReference type="CDD" id="cd03811">
    <property type="entry name" value="GT4_GT28_WabH-like"/>
    <property type="match status" value="1"/>
</dbReference>
<dbReference type="PANTHER" id="PTHR12526">
    <property type="entry name" value="GLYCOSYLTRANSFERASE"/>
    <property type="match status" value="1"/>
</dbReference>
<dbReference type="RefSeq" id="WP_144572407.1">
    <property type="nucleotide sequence ID" value="NZ_VLKG01000010.1"/>
</dbReference>
<dbReference type="GO" id="GO:1901135">
    <property type="term" value="P:carbohydrate derivative metabolic process"/>
    <property type="evidence" value="ECO:0007669"/>
    <property type="project" value="UniProtKB-ARBA"/>
</dbReference>
<dbReference type="Pfam" id="PF00534">
    <property type="entry name" value="Glycos_transf_1"/>
    <property type="match status" value="1"/>
</dbReference>
<evidence type="ECO:0000313" key="4">
    <source>
        <dbReference type="Proteomes" id="UP000319627"/>
    </source>
</evidence>
<sequence>MMPSEAPRILQFCHGYEGPFLDCVRQYATLFRGTNYKVTTVYLTGQATPEAELGSDSDEVVFLGYRSSEVRGLKLKAIWDIHRLVAGRNFQLCIAHRFKPIYVTLLATHLPVIGVHHAFGDYQRWSRRLFAHWFRQRLSLIGVSHAVRDDMRRCLPDWPAERIETLYNRVNLPVLQARLFNRQQARKYLKLPEEAWIIGNVGRLHPDKDQTTLIKGFALALPQLPANSLLVILGCGRLEAELKALAVSLGIADKVRFLGQVQEARRYFKAFDTFTLTSDHEPFGMVLLEALAAGLTPICTDCGGAREVVAGIGDLFPLGDTQRLSELLIRQTQYAVDKLSLQQHLFTNFTDVSARKQFWSMPLVTRLLRDLPPHE</sequence>
<keyword evidence="3" id="KW-0808">Transferase</keyword>
<gene>
    <name evidence="3" type="ORF">LX59_02579</name>
</gene>
<protein>
    <submittedName>
        <fullName evidence="3">Glycosyl transferase family 4</fullName>
    </submittedName>
</protein>